<keyword evidence="2" id="KW-0812">Transmembrane</keyword>
<feature type="transmembrane region" description="Helical" evidence="2">
    <location>
        <begin position="41"/>
        <end position="63"/>
    </location>
</feature>
<organism evidence="3 4">
    <name type="scientific">Jiangella alkaliphila</name>
    <dbReference type="NCBI Taxonomy" id="419479"/>
    <lineage>
        <taxon>Bacteria</taxon>
        <taxon>Bacillati</taxon>
        <taxon>Actinomycetota</taxon>
        <taxon>Actinomycetes</taxon>
        <taxon>Jiangellales</taxon>
        <taxon>Jiangellaceae</taxon>
        <taxon>Jiangella</taxon>
    </lineage>
</organism>
<gene>
    <name evidence="3" type="ORF">SAMN04488563_6999</name>
</gene>
<dbReference type="Proteomes" id="UP000182977">
    <property type="component" value="Chromosome I"/>
</dbReference>
<sequence>MNEFDDELRRLLGDDRLALTPRADAVDRIVRGARRRRAARLAATTVGSVGMVAALTVGSFAVADQFTAGPDAVGPAGTPSGATDDPTTPAPTTTTPAEPVMVYPNEGIDGLTVGTKLADLENLDGVEITRFEPEDGYTELCYGEYRSANAHGYISTRGTFGVTPDDLNPYYEVSTMHFDVPVATPEGITPGSSESDLLAAYPNLDLFGKPDNGHRATFEGEDIIVRGWEFTMAGGVVTEIMMEGLQQCHRAPILDPPTGGDEGGEGDETGEEPQDPPAGTEPPNDETGADEGTETGTETPGGETDASWRVEGEDIFAPIRLGMTLTELQAVDGVVITPMEDEFGVCHSRFELGDDVSGWVSVRSDWVTEAERAESDDDYRVTAVTSLAAGLTTPLGIGPGSTIEQVREAYPDVREGDTFDPFVADPGNPAVRWIFLSSDGETVSGLGLDAGQICAG</sequence>
<protein>
    <submittedName>
        <fullName evidence="3">Uncharacterized protein</fullName>
    </submittedName>
</protein>
<evidence type="ECO:0000256" key="1">
    <source>
        <dbReference type="SAM" id="MobiDB-lite"/>
    </source>
</evidence>
<dbReference type="OrthoDB" id="3695075at2"/>
<feature type="compositionally biased region" description="Acidic residues" evidence="1">
    <location>
        <begin position="283"/>
        <end position="293"/>
    </location>
</feature>
<keyword evidence="2" id="KW-0472">Membrane</keyword>
<accession>A0A1H2M2P3</accession>
<proteinExistence type="predicted"/>
<keyword evidence="2" id="KW-1133">Transmembrane helix</keyword>
<feature type="region of interest" description="Disordered" evidence="1">
    <location>
        <begin position="72"/>
        <end position="98"/>
    </location>
</feature>
<dbReference type="STRING" id="419479.SAMN04488563_6999"/>
<name>A0A1H2M2P3_9ACTN</name>
<feature type="compositionally biased region" description="Acidic residues" evidence="1">
    <location>
        <begin position="262"/>
        <end position="274"/>
    </location>
</feature>
<dbReference type="EMBL" id="LT629791">
    <property type="protein sequence ID" value="SDU87510.1"/>
    <property type="molecule type" value="Genomic_DNA"/>
</dbReference>
<evidence type="ECO:0000313" key="4">
    <source>
        <dbReference type="Proteomes" id="UP000182977"/>
    </source>
</evidence>
<dbReference type="AlphaFoldDB" id="A0A1H2M2P3"/>
<feature type="compositionally biased region" description="Low complexity" evidence="1">
    <location>
        <begin position="294"/>
        <end position="305"/>
    </location>
</feature>
<evidence type="ECO:0000313" key="3">
    <source>
        <dbReference type="EMBL" id="SDU87510.1"/>
    </source>
</evidence>
<keyword evidence="4" id="KW-1185">Reference proteome</keyword>
<dbReference type="RefSeq" id="WP_046769499.1">
    <property type="nucleotide sequence ID" value="NZ_KQ061234.1"/>
</dbReference>
<evidence type="ECO:0000256" key="2">
    <source>
        <dbReference type="SAM" id="Phobius"/>
    </source>
</evidence>
<feature type="region of interest" description="Disordered" evidence="1">
    <location>
        <begin position="250"/>
        <end position="310"/>
    </location>
</feature>
<reference evidence="4" key="1">
    <citation type="submission" date="2016-10" db="EMBL/GenBank/DDBJ databases">
        <authorList>
            <person name="Varghese N."/>
            <person name="Submissions S."/>
        </authorList>
    </citation>
    <scope>NUCLEOTIDE SEQUENCE [LARGE SCALE GENOMIC DNA]</scope>
    <source>
        <strain evidence="4">DSM 45079</strain>
    </source>
</reference>
<feature type="compositionally biased region" description="Low complexity" evidence="1">
    <location>
        <begin position="82"/>
        <end position="97"/>
    </location>
</feature>